<dbReference type="GO" id="GO:0004386">
    <property type="term" value="F:helicase activity"/>
    <property type="evidence" value="ECO:0007669"/>
    <property type="project" value="UniProtKB-KW"/>
</dbReference>
<keyword evidence="1" id="KW-0547">Nucleotide-binding</keyword>
<dbReference type="Pfam" id="PF13087">
    <property type="entry name" value="AAA_12"/>
    <property type="match status" value="1"/>
</dbReference>
<keyword evidence="2" id="KW-0378">Hydrolase</keyword>
<dbReference type="PROSITE" id="PS01159">
    <property type="entry name" value="WW_DOMAIN_1"/>
    <property type="match status" value="1"/>
</dbReference>
<dbReference type="Gene3D" id="3.40.50.300">
    <property type="entry name" value="P-loop containing nucleotide triphosphate hydrolases"/>
    <property type="match status" value="1"/>
</dbReference>
<dbReference type="SUPFAM" id="SSF52540">
    <property type="entry name" value="P-loop containing nucleoside triphosphate hydrolases"/>
    <property type="match status" value="1"/>
</dbReference>
<evidence type="ECO:0000256" key="2">
    <source>
        <dbReference type="ARBA" id="ARBA00022801"/>
    </source>
</evidence>
<keyword evidence="3 7" id="KW-0347">Helicase</keyword>
<evidence type="ECO:0000256" key="5">
    <source>
        <dbReference type="SAM" id="MobiDB-lite"/>
    </source>
</evidence>
<evidence type="ECO:0000313" key="7">
    <source>
        <dbReference type="EMBL" id="CAK9075368.1"/>
    </source>
</evidence>
<organism evidence="7 8">
    <name type="scientific">Durusdinium trenchii</name>
    <dbReference type="NCBI Taxonomy" id="1381693"/>
    <lineage>
        <taxon>Eukaryota</taxon>
        <taxon>Sar</taxon>
        <taxon>Alveolata</taxon>
        <taxon>Dinophyceae</taxon>
        <taxon>Suessiales</taxon>
        <taxon>Symbiodiniaceae</taxon>
        <taxon>Durusdinium</taxon>
    </lineage>
</organism>
<evidence type="ECO:0000256" key="4">
    <source>
        <dbReference type="ARBA" id="ARBA00022840"/>
    </source>
</evidence>
<name>A0ABP0PIK8_9DINO</name>
<feature type="region of interest" description="Disordered" evidence="5">
    <location>
        <begin position="559"/>
        <end position="593"/>
    </location>
</feature>
<accession>A0ABP0PIK8</accession>
<dbReference type="CDD" id="cd00201">
    <property type="entry name" value="WW"/>
    <property type="match status" value="1"/>
</dbReference>
<dbReference type="SMART" id="SM00456">
    <property type="entry name" value="WW"/>
    <property type="match status" value="1"/>
</dbReference>
<proteinExistence type="predicted"/>
<evidence type="ECO:0000256" key="1">
    <source>
        <dbReference type="ARBA" id="ARBA00022741"/>
    </source>
</evidence>
<keyword evidence="4" id="KW-0067">ATP-binding</keyword>
<dbReference type="Gene3D" id="2.20.70.10">
    <property type="match status" value="1"/>
</dbReference>
<evidence type="ECO:0000256" key="3">
    <source>
        <dbReference type="ARBA" id="ARBA00022806"/>
    </source>
</evidence>
<dbReference type="InterPro" id="IPR036020">
    <property type="entry name" value="WW_dom_sf"/>
</dbReference>
<feature type="compositionally biased region" description="Basic and acidic residues" evidence="5">
    <location>
        <begin position="563"/>
        <end position="575"/>
    </location>
</feature>
<reference evidence="7 8" key="1">
    <citation type="submission" date="2024-02" db="EMBL/GenBank/DDBJ databases">
        <authorList>
            <person name="Chen Y."/>
            <person name="Shah S."/>
            <person name="Dougan E. K."/>
            <person name="Thang M."/>
            <person name="Chan C."/>
        </authorList>
    </citation>
    <scope>NUCLEOTIDE SEQUENCE [LARGE SCALE GENOMIC DNA]</scope>
</reference>
<keyword evidence="8" id="KW-1185">Reference proteome</keyword>
<comment type="caution">
    <text evidence="7">The sequence shown here is derived from an EMBL/GenBank/DDBJ whole genome shotgun (WGS) entry which is preliminary data.</text>
</comment>
<feature type="domain" description="WW" evidence="6">
    <location>
        <begin position="587"/>
        <end position="621"/>
    </location>
</feature>
<dbReference type="PROSITE" id="PS50020">
    <property type="entry name" value="WW_DOMAIN_2"/>
    <property type="match status" value="1"/>
</dbReference>
<protein>
    <submittedName>
        <fullName evidence="7">Helicase sen1</fullName>
    </submittedName>
</protein>
<dbReference type="InterPro" id="IPR047187">
    <property type="entry name" value="SF1_C_Upf1"/>
</dbReference>
<dbReference type="PANTHER" id="PTHR43788">
    <property type="entry name" value="DNA2/NAM7 HELICASE FAMILY MEMBER"/>
    <property type="match status" value="1"/>
</dbReference>
<dbReference type="PANTHER" id="PTHR43788:SF8">
    <property type="entry name" value="DNA-BINDING PROTEIN SMUBP-2"/>
    <property type="match status" value="1"/>
</dbReference>
<dbReference type="InterPro" id="IPR050534">
    <property type="entry name" value="Coronavir_polyprotein_1ab"/>
</dbReference>
<dbReference type="CDD" id="cd18808">
    <property type="entry name" value="SF1_C_Upf1"/>
    <property type="match status" value="1"/>
</dbReference>
<gene>
    <name evidence="7" type="ORF">SCF082_LOCUS36536</name>
</gene>
<dbReference type="InterPro" id="IPR001202">
    <property type="entry name" value="WW_dom"/>
</dbReference>
<evidence type="ECO:0000313" key="8">
    <source>
        <dbReference type="Proteomes" id="UP001642464"/>
    </source>
</evidence>
<dbReference type="Proteomes" id="UP001642464">
    <property type="component" value="Unassembled WGS sequence"/>
</dbReference>
<dbReference type="InterPro" id="IPR041679">
    <property type="entry name" value="DNA2/NAM7-like_C"/>
</dbReference>
<dbReference type="SUPFAM" id="SSF51045">
    <property type="entry name" value="WW domain"/>
    <property type="match status" value="1"/>
</dbReference>
<sequence>MAADHDEDEDVDVNLSEVSKFCKFNELHLVSDNEIFQSWDRMSDRFSRVSDKEFRLWEQASGISYSKFALLANDELRSVLRPTQQNCWDWMHCLLSSGVMNLACYNLCQEIKQWDLLKSYVQLFQLPSHLGNIRLAPLFDEKRIAKHKKHKKINATASELLTLVSILAHYVRVVCIPANVCQQEVAVFLAICEMLDLLQSTWHGIVEPKQLLLTAERILQLWKDLKWPFIKKHHWLLHLHQMMQYHHCIPSCFAMERKNKVPARVATTIQNLQAFEHSLYSEIITLEMERVADPEAFAFGPALLQSKKLSKKLLPLASQVFSQLHDVQASNHARIKYGSCSRGDIVYLSSKSGNRFDAGEILAFLSNATNDVCIINCFTLEKMCETFAEWQDDENLEVVPLAQLWIAVTFAKGTNKAEAVAETLERIINAGYPPNQIVVLTAYLAQKQELRRAIENRGLGQYLSSCHVDTIDGYQGMEQGLVLFSATRSNESNALGFLADNRRMNVMLTRAKQGLIVFGNAETLRNSASVESKWPAWLSWIEERNASVSNDQLSSLWQQATTRRPETQRQADVEPSKPTGAAPTPPPTPPTVWQQVYSAEHKAYYYWNQETNLTQWEEPPSFKPAP</sequence>
<dbReference type="EMBL" id="CAXAMM010036125">
    <property type="protein sequence ID" value="CAK9075368.1"/>
    <property type="molecule type" value="Genomic_DNA"/>
</dbReference>
<evidence type="ECO:0000259" key="6">
    <source>
        <dbReference type="PROSITE" id="PS50020"/>
    </source>
</evidence>
<dbReference type="InterPro" id="IPR027417">
    <property type="entry name" value="P-loop_NTPase"/>
</dbReference>